<feature type="transmembrane region" description="Helical" evidence="1">
    <location>
        <begin position="12"/>
        <end position="32"/>
    </location>
</feature>
<accession>A0ABR0A7R8</accession>
<evidence type="ECO:0000313" key="3">
    <source>
        <dbReference type="Proteomes" id="UP001234178"/>
    </source>
</evidence>
<sequence length="59" mass="7066">MDFFEQKTCHSRIIFAFLCIFTTFSYCEFGLFDIHLILSFKKCYLCPVQKVFEIMGYTT</sequence>
<evidence type="ECO:0000313" key="2">
    <source>
        <dbReference type="EMBL" id="KAK4021024.1"/>
    </source>
</evidence>
<name>A0ABR0A7R8_9CRUS</name>
<reference evidence="2 3" key="1">
    <citation type="journal article" date="2023" name="Nucleic Acids Res.">
        <title>The hologenome of Daphnia magna reveals possible DNA methylation and microbiome-mediated evolution of the host genome.</title>
        <authorList>
            <person name="Chaturvedi A."/>
            <person name="Li X."/>
            <person name="Dhandapani V."/>
            <person name="Marshall H."/>
            <person name="Kissane S."/>
            <person name="Cuenca-Cambronero M."/>
            <person name="Asole G."/>
            <person name="Calvet F."/>
            <person name="Ruiz-Romero M."/>
            <person name="Marangio P."/>
            <person name="Guigo R."/>
            <person name="Rago D."/>
            <person name="Mirbahai L."/>
            <person name="Eastwood N."/>
            <person name="Colbourne J.K."/>
            <person name="Zhou J."/>
            <person name="Mallon E."/>
            <person name="Orsini L."/>
        </authorList>
    </citation>
    <scope>NUCLEOTIDE SEQUENCE [LARGE SCALE GENOMIC DNA]</scope>
    <source>
        <strain evidence="2">LRV0_1</strain>
    </source>
</reference>
<dbReference type="Proteomes" id="UP001234178">
    <property type="component" value="Unassembled WGS sequence"/>
</dbReference>
<protein>
    <submittedName>
        <fullName evidence="2">Uncharacterized protein</fullName>
    </submittedName>
</protein>
<keyword evidence="1" id="KW-1133">Transmembrane helix</keyword>
<dbReference type="EMBL" id="JAOYFB010000036">
    <property type="protein sequence ID" value="KAK4021024.1"/>
    <property type="molecule type" value="Genomic_DNA"/>
</dbReference>
<evidence type="ECO:0000256" key="1">
    <source>
        <dbReference type="SAM" id="Phobius"/>
    </source>
</evidence>
<organism evidence="2 3">
    <name type="scientific">Daphnia magna</name>
    <dbReference type="NCBI Taxonomy" id="35525"/>
    <lineage>
        <taxon>Eukaryota</taxon>
        <taxon>Metazoa</taxon>
        <taxon>Ecdysozoa</taxon>
        <taxon>Arthropoda</taxon>
        <taxon>Crustacea</taxon>
        <taxon>Branchiopoda</taxon>
        <taxon>Diplostraca</taxon>
        <taxon>Cladocera</taxon>
        <taxon>Anomopoda</taxon>
        <taxon>Daphniidae</taxon>
        <taxon>Daphnia</taxon>
    </lineage>
</organism>
<keyword evidence="1" id="KW-0472">Membrane</keyword>
<proteinExistence type="predicted"/>
<comment type="caution">
    <text evidence="2">The sequence shown here is derived from an EMBL/GenBank/DDBJ whole genome shotgun (WGS) entry which is preliminary data.</text>
</comment>
<gene>
    <name evidence="2" type="ORF">OUZ56_002958</name>
</gene>
<keyword evidence="1" id="KW-0812">Transmembrane</keyword>
<keyword evidence="3" id="KW-1185">Reference proteome</keyword>